<feature type="transmembrane region" description="Helical" evidence="9">
    <location>
        <begin position="73"/>
        <end position="92"/>
    </location>
</feature>
<dbReference type="NCBIfam" id="TIGR00025">
    <property type="entry name" value="Mtu_efflux"/>
    <property type="match status" value="1"/>
</dbReference>
<gene>
    <name evidence="11" type="primary">ybhR</name>
    <name evidence="11" type="ORF">NCTC10797_00824</name>
</gene>
<feature type="transmembrane region" description="Helical" evidence="9">
    <location>
        <begin position="180"/>
        <end position="199"/>
    </location>
</feature>
<evidence type="ECO:0000256" key="6">
    <source>
        <dbReference type="ARBA" id="ARBA00022989"/>
    </source>
</evidence>
<keyword evidence="7 9" id="KW-0472">Membrane</keyword>
<dbReference type="InterPro" id="IPR004377">
    <property type="entry name" value="ABC_transpt_DrrB/DrrC"/>
</dbReference>
<dbReference type="InterPro" id="IPR051449">
    <property type="entry name" value="ABC-2_transporter_component"/>
</dbReference>
<accession>A0A4U8W695</accession>
<feature type="transmembrane region" description="Helical" evidence="9">
    <location>
        <begin position="112"/>
        <end position="138"/>
    </location>
</feature>
<feature type="transmembrane region" description="Helical" evidence="9">
    <location>
        <begin position="241"/>
        <end position="259"/>
    </location>
</feature>
<keyword evidence="3 9" id="KW-0813">Transport</keyword>
<dbReference type="PIRSF" id="PIRSF006648">
    <property type="entry name" value="DrrB"/>
    <property type="match status" value="1"/>
</dbReference>
<evidence type="ECO:0000259" key="10">
    <source>
        <dbReference type="PROSITE" id="PS51012"/>
    </source>
</evidence>
<keyword evidence="8" id="KW-0046">Antibiotic resistance</keyword>
<name>A0A4U8W695_9NOCA</name>
<dbReference type="PANTHER" id="PTHR30294:SF38">
    <property type="entry name" value="TRANSPORT PERMEASE PROTEIN"/>
    <property type="match status" value="1"/>
</dbReference>
<evidence type="ECO:0000256" key="5">
    <source>
        <dbReference type="ARBA" id="ARBA00022692"/>
    </source>
</evidence>
<dbReference type="Proteomes" id="UP000290439">
    <property type="component" value="Chromosome"/>
</dbReference>
<sequence length="264" mass="28360">MSTVVDRVPARRMTLRPYLATTSRILRQLRNDHRTVAMILVVPALLMTLLYFIYQDTPKAPNQATTLFDRVGISMLGILPFIVMFLITAIAMQRERTSGTLERLLTTPLSKLDLLGGYGTAFSSAAAAQAVTACLVSFGLLGLEAAGNPGWVVLIAVVDAVLGVALGLLASAFARTEFQAVQFMPVVVAPQIFLCGLLVPRDQLPGWLEAISNVMPLSYAVDALQQVSVHAEPTAAMWRDLAVVAGFAVVALVLGAATLRRRTP</sequence>
<dbReference type="EMBL" id="LR215973">
    <property type="protein sequence ID" value="VFA97068.1"/>
    <property type="molecule type" value="Genomic_DNA"/>
</dbReference>
<dbReference type="InterPro" id="IPR013525">
    <property type="entry name" value="ABC2_TM"/>
</dbReference>
<dbReference type="GO" id="GO:1900753">
    <property type="term" value="P:doxorubicin transport"/>
    <property type="evidence" value="ECO:0007669"/>
    <property type="project" value="InterPro"/>
</dbReference>
<evidence type="ECO:0000256" key="4">
    <source>
        <dbReference type="ARBA" id="ARBA00022475"/>
    </source>
</evidence>
<dbReference type="GO" id="GO:0046677">
    <property type="term" value="P:response to antibiotic"/>
    <property type="evidence" value="ECO:0007669"/>
    <property type="project" value="UniProtKB-KW"/>
</dbReference>
<dbReference type="PANTHER" id="PTHR30294">
    <property type="entry name" value="MEMBRANE COMPONENT OF ABC TRANSPORTER YHHJ-RELATED"/>
    <property type="match status" value="1"/>
</dbReference>
<dbReference type="AlphaFoldDB" id="A0A4U8W695"/>
<feature type="domain" description="ABC transmembrane type-2" evidence="10">
    <location>
        <begin position="34"/>
        <end position="262"/>
    </location>
</feature>
<dbReference type="GO" id="GO:0140359">
    <property type="term" value="F:ABC-type transporter activity"/>
    <property type="evidence" value="ECO:0007669"/>
    <property type="project" value="InterPro"/>
</dbReference>
<evidence type="ECO:0000256" key="8">
    <source>
        <dbReference type="ARBA" id="ARBA00023251"/>
    </source>
</evidence>
<evidence type="ECO:0000256" key="2">
    <source>
        <dbReference type="ARBA" id="ARBA00007783"/>
    </source>
</evidence>
<keyword evidence="6 9" id="KW-1133">Transmembrane helix</keyword>
<dbReference type="GO" id="GO:0043190">
    <property type="term" value="C:ATP-binding cassette (ABC) transporter complex"/>
    <property type="evidence" value="ECO:0007669"/>
    <property type="project" value="InterPro"/>
</dbReference>
<evidence type="ECO:0000313" key="11">
    <source>
        <dbReference type="EMBL" id="VFA97068.1"/>
    </source>
</evidence>
<evidence type="ECO:0000256" key="9">
    <source>
        <dbReference type="RuleBase" id="RU361157"/>
    </source>
</evidence>
<reference evidence="11 12" key="1">
    <citation type="submission" date="2019-02" db="EMBL/GenBank/DDBJ databases">
        <authorList>
            <consortium name="Pathogen Informatics"/>
        </authorList>
    </citation>
    <scope>NUCLEOTIDE SEQUENCE [LARGE SCALE GENOMIC DNA]</scope>
    <source>
        <strain evidence="11 12">3012STDY6756504</strain>
    </source>
</reference>
<dbReference type="Pfam" id="PF01061">
    <property type="entry name" value="ABC2_membrane"/>
    <property type="match status" value="1"/>
</dbReference>
<organism evidence="11 12">
    <name type="scientific">Nocardia cyriacigeorgica</name>
    <dbReference type="NCBI Taxonomy" id="135487"/>
    <lineage>
        <taxon>Bacteria</taxon>
        <taxon>Bacillati</taxon>
        <taxon>Actinomycetota</taxon>
        <taxon>Actinomycetes</taxon>
        <taxon>Mycobacteriales</taxon>
        <taxon>Nocardiaceae</taxon>
        <taxon>Nocardia</taxon>
    </lineage>
</organism>
<dbReference type="RefSeq" id="WP_411156221.1">
    <property type="nucleotide sequence ID" value="NZ_JADLPI010000014.1"/>
</dbReference>
<feature type="transmembrane region" description="Helical" evidence="9">
    <location>
        <begin position="35"/>
        <end position="53"/>
    </location>
</feature>
<evidence type="ECO:0000256" key="1">
    <source>
        <dbReference type="ARBA" id="ARBA00004651"/>
    </source>
</evidence>
<keyword evidence="5 9" id="KW-0812">Transmembrane</keyword>
<proteinExistence type="inferred from homology"/>
<dbReference type="InterPro" id="IPR000412">
    <property type="entry name" value="ABC_2_transport"/>
</dbReference>
<dbReference type="PROSITE" id="PS51012">
    <property type="entry name" value="ABC_TM2"/>
    <property type="match status" value="1"/>
</dbReference>
<evidence type="ECO:0000313" key="12">
    <source>
        <dbReference type="Proteomes" id="UP000290439"/>
    </source>
</evidence>
<keyword evidence="4 9" id="KW-1003">Cell membrane</keyword>
<dbReference type="GO" id="GO:0043215">
    <property type="term" value="P:daunorubicin transport"/>
    <property type="evidence" value="ECO:0007669"/>
    <property type="project" value="InterPro"/>
</dbReference>
<comment type="similarity">
    <text evidence="2 9">Belongs to the ABC-2 integral membrane protein family.</text>
</comment>
<evidence type="ECO:0000256" key="3">
    <source>
        <dbReference type="ARBA" id="ARBA00022448"/>
    </source>
</evidence>
<comment type="subcellular location">
    <subcellularLocation>
        <location evidence="1 9">Cell membrane</location>
        <topology evidence="1 9">Multi-pass membrane protein</topology>
    </subcellularLocation>
</comment>
<dbReference type="InterPro" id="IPR047817">
    <property type="entry name" value="ABC2_TM_bact-type"/>
</dbReference>
<protein>
    <recommendedName>
        <fullName evidence="9">Transport permease protein</fullName>
    </recommendedName>
</protein>
<feature type="transmembrane region" description="Helical" evidence="9">
    <location>
        <begin position="150"/>
        <end position="173"/>
    </location>
</feature>
<evidence type="ECO:0000256" key="7">
    <source>
        <dbReference type="ARBA" id="ARBA00023136"/>
    </source>
</evidence>